<protein>
    <submittedName>
        <fullName evidence="1">Methionine synthase</fullName>
    </submittedName>
</protein>
<gene>
    <name evidence="1" type="ORF">X927_03090</name>
</gene>
<sequence>MGGELDERVKNLFLMGGLRGEGALSCDFLKMFFIEITGGENFIKIYIPEIYEIMPQKKIYLLRAGFNGTKFQINDKLKEEINKIYKLGLELAQPKAVCDTYKIETIPTELIPKSFEGVNSITFFVSTLGYEIDNYISNANTLSSMLMDAWASEAIEAFNESIDKKLRKDFGKGTRRFSPGYSDIDVRKNWDIVSNLLKTEIVVVNKETGIITPRKSTVCMIGWYDE</sequence>
<dbReference type="Proteomes" id="UP000236604">
    <property type="component" value="Unassembled WGS sequence"/>
</dbReference>
<proteinExistence type="predicted"/>
<dbReference type="GO" id="GO:0008705">
    <property type="term" value="F:methionine synthase activity"/>
    <property type="evidence" value="ECO:0007669"/>
    <property type="project" value="InterPro"/>
</dbReference>
<dbReference type="Gene3D" id="3.40.109.40">
    <property type="match status" value="1"/>
</dbReference>
<accession>A0A2K1PCF8</accession>
<dbReference type="EMBL" id="AZRN01000010">
    <property type="protein sequence ID" value="PNS00462.1"/>
    <property type="molecule type" value="Genomic_DNA"/>
</dbReference>
<dbReference type="InterPro" id="IPR037010">
    <property type="entry name" value="VitB12-dep_Met_synth_activ_sf"/>
</dbReference>
<name>A0A2K1PCF8_9BACT</name>
<dbReference type="SUPFAM" id="SSF56507">
    <property type="entry name" value="Methionine synthase activation domain-like"/>
    <property type="match status" value="1"/>
</dbReference>
<evidence type="ECO:0000313" key="2">
    <source>
        <dbReference type="Proteomes" id="UP000236604"/>
    </source>
</evidence>
<dbReference type="AlphaFoldDB" id="A0A2K1PCF8"/>
<keyword evidence="2" id="KW-1185">Reference proteome</keyword>
<organism evidence="1 2">
    <name type="scientific">Petrotoga mexicana DSM 14811</name>
    <dbReference type="NCBI Taxonomy" id="1122954"/>
    <lineage>
        <taxon>Bacteria</taxon>
        <taxon>Thermotogati</taxon>
        <taxon>Thermotogota</taxon>
        <taxon>Thermotogae</taxon>
        <taxon>Petrotogales</taxon>
        <taxon>Petrotogaceae</taxon>
        <taxon>Petrotoga</taxon>
    </lineage>
</organism>
<reference evidence="1 2" key="1">
    <citation type="submission" date="2013-12" db="EMBL/GenBank/DDBJ databases">
        <title>Comparative genomics of Petrotoga isolates.</title>
        <authorList>
            <person name="Nesbo C.L."/>
            <person name="Charchuk R."/>
            <person name="Chow K."/>
        </authorList>
    </citation>
    <scope>NUCLEOTIDE SEQUENCE [LARGE SCALE GENOMIC DNA]</scope>
    <source>
        <strain evidence="1 2">DSM 14811</strain>
    </source>
</reference>
<comment type="caution">
    <text evidence="1">The sequence shown here is derived from an EMBL/GenBank/DDBJ whole genome shotgun (WGS) entry which is preliminary data.</text>
</comment>
<evidence type="ECO:0000313" key="1">
    <source>
        <dbReference type="EMBL" id="PNS00462.1"/>
    </source>
</evidence>